<keyword evidence="3" id="KW-0274">FAD</keyword>
<dbReference type="RefSeq" id="WP_239107146.1">
    <property type="nucleotide sequence ID" value="NZ_BAAAGJ010000005.1"/>
</dbReference>
<reference evidence="5" key="1">
    <citation type="submission" date="2021-01" db="EMBL/GenBank/DDBJ databases">
        <title>Whole genome shotgun sequence of Spirilliplanes yamanashiensis NBRC 15828.</title>
        <authorList>
            <person name="Komaki H."/>
            <person name="Tamura T."/>
        </authorList>
    </citation>
    <scope>NUCLEOTIDE SEQUENCE</scope>
    <source>
        <strain evidence="5">NBRC 15828</strain>
    </source>
</reference>
<dbReference type="PRINTS" id="PR00419">
    <property type="entry name" value="ADXRDTASE"/>
</dbReference>
<keyword evidence="4" id="KW-0560">Oxidoreductase</keyword>
<dbReference type="AlphaFoldDB" id="A0A8J4DH71"/>
<sequence length="506" mass="55643">MTSTVELTRETSGPGVRHLRVAVVGTGFSGLGMAIRLRQEGITDFLVFERADEIGGTWRDNSYPGSACDVMSLLYSFSFAQNPNWRTTFGKQQEVLDYLRDCAERFGLAPHIRLGHELTGAAWDDAARRWRISTSQGDFTADVLVTGTGYLSDPAVPEIDGLSTFAGPVFHSSRWDHGADLTGKRIAVVGTGASAIQFVPKIQPDAAQLHVFQRTAAWVAPKGDKEISARQLWLRRRVPGYQNFRRNFNMWGREVLAFIMNSPKRAEKVLQGMASKHLAASVADEGLRAKLTPDYTAGCKRLLFSDTWYPAITAPNVDVVTDRITRVTPTSVVTADGTEREVDVVIFGTGFQATSRPVAHLLRGRDGRTLGEAWDTGMSAYRGTTVAGFPNLFMLLGPNTTLGHSSQTVMIEAQLAYVLDAVKQLDARGAASVEVRPEAQAAWNARLDDLLTGTVWNAGNCRSWYLDASGRNPSIWPTYTFRFRRETRRFDIAAYRVATSAGVPVA</sequence>
<comment type="similarity">
    <text evidence="1">Belongs to the FAD-binding monooxygenase family.</text>
</comment>
<dbReference type="GO" id="GO:0050660">
    <property type="term" value="F:flavin adenine dinucleotide binding"/>
    <property type="evidence" value="ECO:0007669"/>
    <property type="project" value="InterPro"/>
</dbReference>
<dbReference type="EMBL" id="BOOY01000006">
    <property type="protein sequence ID" value="GIJ01872.1"/>
    <property type="molecule type" value="Genomic_DNA"/>
</dbReference>
<dbReference type="InterPro" id="IPR020946">
    <property type="entry name" value="Flavin_mOase-like"/>
</dbReference>
<protein>
    <submittedName>
        <fullName evidence="5">Baeyer-Villiger monooxygenase</fullName>
    </submittedName>
</protein>
<keyword evidence="2" id="KW-0285">Flavoprotein</keyword>
<dbReference type="GO" id="GO:0050661">
    <property type="term" value="F:NADP binding"/>
    <property type="evidence" value="ECO:0007669"/>
    <property type="project" value="InterPro"/>
</dbReference>
<keyword evidence="6" id="KW-1185">Reference proteome</keyword>
<accession>A0A8J4DH71</accession>
<name>A0A8J4DH71_9ACTN</name>
<dbReference type="InterPro" id="IPR051209">
    <property type="entry name" value="FAD-bind_Monooxygenase_sf"/>
</dbReference>
<evidence type="ECO:0000313" key="5">
    <source>
        <dbReference type="EMBL" id="GIJ01872.1"/>
    </source>
</evidence>
<evidence type="ECO:0000256" key="3">
    <source>
        <dbReference type="ARBA" id="ARBA00022827"/>
    </source>
</evidence>
<dbReference type="Pfam" id="PF00743">
    <property type="entry name" value="FMO-like"/>
    <property type="match status" value="1"/>
</dbReference>
<dbReference type="SUPFAM" id="SSF51905">
    <property type="entry name" value="FAD/NAD(P)-binding domain"/>
    <property type="match status" value="2"/>
</dbReference>
<gene>
    <name evidence="5" type="ORF">Sya03_12240</name>
</gene>
<proteinExistence type="inferred from homology"/>
<dbReference type="Proteomes" id="UP000652013">
    <property type="component" value="Unassembled WGS sequence"/>
</dbReference>
<dbReference type="Gene3D" id="3.50.50.60">
    <property type="entry name" value="FAD/NAD(P)-binding domain"/>
    <property type="match status" value="2"/>
</dbReference>
<keyword evidence="5" id="KW-0503">Monooxygenase</keyword>
<evidence type="ECO:0000256" key="1">
    <source>
        <dbReference type="ARBA" id="ARBA00010139"/>
    </source>
</evidence>
<dbReference type="PANTHER" id="PTHR42877:SF4">
    <property type="entry name" value="FAD_NAD(P)-BINDING DOMAIN-CONTAINING PROTEIN-RELATED"/>
    <property type="match status" value="1"/>
</dbReference>
<comment type="caution">
    <text evidence="5">The sequence shown here is derived from an EMBL/GenBank/DDBJ whole genome shotgun (WGS) entry which is preliminary data.</text>
</comment>
<evidence type="ECO:0000256" key="4">
    <source>
        <dbReference type="ARBA" id="ARBA00023002"/>
    </source>
</evidence>
<evidence type="ECO:0000313" key="6">
    <source>
        <dbReference type="Proteomes" id="UP000652013"/>
    </source>
</evidence>
<organism evidence="5 6">
    <name type="scientific">Spirilliplanes yamanashiensis</name>
    <dbReference type="NCBI Taxonomy" id="42233"/>
    <lineage>
        <taxon>Bacteria</taxon>
        <taxon>Bacillati</taxon>
        <taxon>Actinomycetota</taxon>
        <taxon>Actinomycetes</taxon>
        <taxon>Micromonosporales</taxon>
        <taxon>Micromonosporaceae</taxon>
        <taxon>Spirilliplanes</taxon>
    </lineage>
</organism>
<dbReference type="InterPro" id="IPR036188">
    <property type="entry name" value="FAD/NAD-bd_sf"/>
</dbReference>
<evidence type="ECO:0000256" key="2">
    <source>
        <dbReference type="ARBA" id="ARBA00022630"/>
    </source>
</evidence>
<dbReference type="PANTHER" id="PTHR42877">
    <property type="entry name" value="L-ORNITHINE N(5)-MONOOXYGENASE-RELATED"/>
    <property type="match status" value="1"/>
</dbReference>
<dbReference type="GO" id="GO:0004499">
    <property type="term" value="F:N,N-dimethylaniline monooxygenase activity"/>
    <property type="evidence" value="ECO:0007669"/>
    <property type="project" value="InterPro"/>
</dbReference>